<feature type="region of interest" description="Disordered" evidence="1">
    <location>
        <begin position="160"/>
        <end position="190"/>
    </location>
</feature>
<evidence type="ECO:0000256" key="1">
    <source>
        <dbReference type="SAM" id="MobiDB-lite"/>
    </source>
</evidence>
<evidence type="ECO:0000313" key="2">
    <source>
        <dbReference type="EMBL" id="OQV22555.1"/>
    </source>
</evidence>
<evidence type="ECO:0008006" key="4">
    <source>
        <dbReference type="Google" id="ProtNLM"/>
    </source>
</evidence>
<keyword evidence="3" id="KW-1185">Reference proteome</keyword>
<accession>A0A1W0X4X2</accession>
<evidence type="ECO:0000313" key="3">
    <source>
        <dbReference type="Proteomes" id="UP000192578"/>
    </source>
</evidence>
<organism evidence="2 3">
    <name type="scientific">Hypsibius exemplaris</name>
    <name type="common">Freshwater tardigrade</name>
    <dbReference type="NCBI Taxonomy" id="2072580"/>
    <lineage>
        <taxon>Eukaryota</taxon>
        <taxon>Metazoa</taxon>
        <taxon>Ecdysozoa</taxon>
        <taxon>Tardigrada</taxon>
        <taxon>Eutardigrada</taxon>
        <taxon>Parachela</taxon>
        <taxon>Hypsibioidea</taxon>
        <taxon>Hypsibiidae</taxon>
        <taxon>Hypsibius</taxon>
    </lineage>
</organism>
<name>A0A1W0X4X2_HYPEX</name>
<comment type="caution">
    <text evidence="2">The sequence shown here is derived from an EMBL/GenBank/DDBJ whole genome shotgun (WGS) entry which is preliminary data.</text>
</comment>
<proteinExistence type="predicted"/>
<dbReference type="EMBL" id="MTYJ01000016">
    <property type="protein sequence ID" value="OQV22555.1"/>
    <property type="molecule type" value="Genomic_DNA"/>
</dbReference>
<sequence>MTSRPAVCLPTTIGRPSHPNHHQTAIPTPPAPEAADLIQEETAYSSTAASSSVSHCSSSRSGTVFSFNSSPTITDFNLDSEEHSHRPITSRSVTLYGGTLTACVPRHGFDSFDGQRYPPALRVVQGLLQTSGKVHLKPTCLEEHAEERARRLAQSFSHMQIDRKSGRASFRSQSSRSLPVPMRKPPSLQTVRDKSSYFPARKKNASMSTAEEYERVLANERMGSRLQRIYAKPRAKRTEPVKIRSRWEMAEAERHREIHRLNKVSSRALLDRKSVGLIR</sequence>
<protein>
    <recommendedName>
        <fullName evidence="4">ALMS motif domain-containing protein</fullName>
    </recommendedName>
</protein>
<gene>
    <name evidence="2" type="ORF">BV898_03381</name>
</gene>
<dbReference type="Proteomes" id="UP000192578">
    <property type="component" value="Unassembled WGS sequence"/>
</dbReference>
<dbReference type="OrthoDB" id="10638075at2759"/>
<reference evidence="3" key="1">
    <citation type="submission" date="2017-01" db="EMBL/GenBank/DDBJ databases">
        <title>Comparative genomics of anhydrobiosis in the tardigrade Hypsibius dujardini.</title>
        <authorList>
            <person name="Yoshida Y."/>
            <person name="Koutsovoulos G."/>
            <person name="Laetsch D."/>
            <person name="Stevens L."/>
            <person name="Kumar S."/>
            <person name="Horikawa D."/>
            <person name="Ishino K."/>
            <person name="Komine S."/>
            <person name="Tomita M."/>
            <person name="Blaxter M."/>
            <person name="Arakawa K."/>
        </authorList>
    </citation>
    <scope>NUCLEOTIDE SEQUENCE [LARGE SCALE GENOMIC DNA]</scope>
    <source>
        <strain evidence="3">Z151</strain>
    </source>
</reference>
<dbReference type="AlphaFoldDB" id="A0A1W0X4X2"/>
<feature type="region of interest" description="Disordered" evidence="1">
    <location>
        <begin position="1"/>
        <end position="31"/>
    </location>
</feature>